<organism evidence="1">
    <name type="scientific">Ovis aries</name>
    <name type="common">Sheep</name>
    <dbReference type="NCBI Taxonomy" id="9940"/>
    <lineage>
        <taxon>Eukaryota</taxon>
        <taxon>Metazoa</taxon>
        <taxon>Chordata</taxon>
        <taxon>Craniata</taxon>
        <taxon>Vertebrata</taxon>
        <taxon>Euteleostomi</taxon>
        <taxon>Mammalia</taxon>
        <taxon>Eutheria</taxon>
        <taxon>Laurasiatheria</taxon>
        <taxon>Artiodactyla</taxon>
        <taxon>Ruminantia</taxon>
        <taxon>Pecora</taxon>
        <taxon>Bovidae</taxon>
        <taxon>Caprinae</taxon>
        <taxon>Ovis</taxon>
    </lineage>
</organism>
<gene>
    <name evidence="1" type="primary">TM2D1</name>
</gene>
<sequence length="235" mass="25822">MAAACPCRPIAPETAAARLMGVLWFVSVTTGPWGAAAGGAEETLKCEDLKMGQYPLHFSQVQHFVILWTIAHQTPLSMRFFSQEYWSELLFCPPGNLTNPEIEPALAVQCFPAPNIICKDFGGNETHFTGSEVGFLKPISCRNVNGYSYKVAVALSLFLGWLGADRFYLGYPALGLLKFCTVGFCGIGSLIDFILISMQIVGPSDGSSYIIDYYGTRLTRLSITNETFRKTQSYP</sequence>
<reference evidence="1" key="3">
    <citation type="submission" date="2025-09" db="UniProtKB">
        <authorList>
            <consortium name="Ensembl"/>
        </authorList>
    </citation>
    <scope>IDENTIFICATION</scope>
</reference>
<evidence type="ECO:0000313" key="1">
    <source>
        <dbReference type="Ensembl" id="ENSOARP00020047483.1"/>
    </source>
</evidence>
<protein>
    <submittedName>
        <fullName evidence="1">TM2 domain containing 1</fullName>
    </submittedName>
</protein>
<accession>A0AC11DLS9</accession>
<reference evidence="1" key="2">
    <citation type="submission" date="2025-08" db="UniProtKB">
        <authorList>
            <consortium name="Ensembl"/>
        </authorList>
    </citation>
    <scope>IDENTIFICATION</scope>
</reference>
<proteinExistence type="predicted"/>
<name>A0AC11DLS9_SHEEP</name>
<reference evidence="1" key="1">
    <citation type="submission" date="2020-11" db="EMBL/GenBank/DDBJ databases">
        <authorList>
            <person name="Davenport K.M."/>
            <person name="Bickhart D.M."/>
            <person name="Smith T.P.L."/>
            <person name="Murdoch B.M."/>
            <person name="Rosen B.D."/>
        </authorList>
    </citation>
    <scope>NUCLEOTIDE SEQUENCE [LARGE SCALE GENOMIC DNA]</scope>
    <source>
        <strain evidence="1">OAR_USU_Benz2616</strain>
    </source>
</reference>
<dbReference type="Ensembl" id="ENSOART00020061921.1">
    <property type="protein sequence ID" value="ENSOARP00020047483.1"/>
    <property type="gene ID" value="ENSOARG00020024049.2"/>
</dbReference>